<sequence length="79" mass="9064">MGSDIVPVLQNIEFESSFALLSPSSTTVSHCHHLCYYTAVLGHFELHSVQTLASFYVLPLPSLLVFYLMPYFTYRIKKY</sequence>
<accession>A0A974BN58</accession>
<evidence type="ECO:0000256" key="1">
    <source>
        <dbReference type="SAM" id="Phobius"/>
    </source>
</evidence>
<dbReference type="EMBL" id="KV512080">
    <property type="protein sequence ID" value="OCT55245.1"/>
    <property type="molecule type" value="Genomic_DNA"/>
</dbReference>
<dbReference type="Proteomes" id="UP000694892">
    <property type="component" value="Unassembled WGS sequence"/>
</dbReference>
<keyword evidence="1" id="KW-0812">Transmembrane</keyword>
<organism evidence="2">
    <name type="scientific">Xenopus laevis</name>
    <name type="common">African clawed frog</name>
    <dbReference type="NCBI Taxonomy" id="8355"/>
    <lineage>
        <taxon>Eukaryota</taxon>
        <taxon>Metazoa</taxon>
        <taxon>Chordata</taxon>
        <taxon>Craniata</taxon>
        <taxon>Vertebrata</taxon>
        <taxon>Euteleostomi</taxon>
        <taxon>Amphibia</taxon>
        <taxon>Batrachia</taxon>
        <taxon>Anura</taxon>
        <taxon>Pipoidea</taxon>
        <taxon>Pipidae</taxon>
        <taxon>Xenopodinae</taxon>
        <taxon>Xenopus</taxon>
        <taxon>Xenopus</taxon>
    </lineage>
</organism>
<reference evidence="2" key="1">
    <citation type="submission" date="2016-05" db="EMBL/GenBank/DDBJ databases">
        <title>WGS assembly of Xenopus laevis.</title>
        <authorList>
            <person name="Session A."/>
            <person name="Uno Y."/>
            <person name="Kwon T."/>
            <person name="Chapman J."/>
            <person name="Toyoda A."/>
            <person name="Takahashi S."/>
            <person name="Fukui A."/>
            <person name="Hikosaka A."/>
            <person name="Putnam N."/>
            <person name="Stites J."/>
            <person name="Van Heeringen S."/>
            <person name="Quigley I."/>
            <person name="Heinz S."/>
            <person name="Hellsten U."/>
            <person name="Lyons J."/>
            <person name="Suzuki A."/>
            <person name="Kondo M."/>
            <person name="Ogino H."/>
            <person name="Ochi H."/>
            <person name="Bogdanovic O."/>
            <person name="Lister R."/>
            <person name="Georgiou G."/>
            <person name="Paranjpe S."/>
            <person name="Van Kruijsbergen I."/>
            <person name="Mozaffari S."/>
            <person name="Shu S."/>
            <person name="Schmutz J."/>
            <person name="Jenkins J."/>
            <person name="Grimwood J."/>
            <person name="Carlson J."/>
            <person name="Mitros T."/>
            <person name="Simakov O."/>
            <person name="Heald R."/>
            <person name="Miller K."/>
            <person name="Haudenschild C."/>
            <person name="Kuroki Y."/>
            <person name="Tanaka T."/>
            <person name="Michiue T."/>
            <person name="Watanabe M."/>
            <person name="Kinoshita T."/>
            <person name="Ohta Y."/>
            <person name="Mawaribuchi S."/>
            <person name="Suzuki Y."/>
            <person name="Haramoto Y."/>
            <person name="Yamamoto T."/>
            <person name="Takagi C."/>
            <person name="Kitzman J."/>
            <person name="Shendure J."/>
            <person name="Nakayama T."/>
            <person name="Izutsu Y."/>
            <person name="Robert J."/>
            <person name="Dichmann D."/>
            <person name="Flajnik M."/>
            <person name="Houston D."/>
            <person name="Marcotte E."/>
            <person name="Wallingford J."/>
            <person name="Ito Y."/>
            <person name="Asashima M."/>
            <person name="Ueno N."/>
            <person name="Matsuda Y."/>
            <person name="Jan Veenstra G."/>
            <person name="Fujiyama A."/>
            <person name="Harland R."/>
            <person name="Taira M."/>
            <person name="Rokhsar D.S."/>
        </authorList>
    </citation>
    <scope>NUCLEOTIDE SEQUENCE</scope>
    <source>
        <strain evidence="2">J</strain>
        <tissue evidence="2">Blood</tissue>
    </source>
</reference>
<evidence type="ECO:0000313" key="2">
    <source>
        <dbReference type="EMBL" id="OCT55245.1"/>
    </source>
</evidence>
<proteinExistence type="predicted"/>
<keyword evidence="1" id="KW-1133">Transmembrane helix</keyword>
<dbReference type="AlphaFoldDB" id="A0A974BN58"/>
<name>A0A974BN58_XENLA</name>
<keyword evidence="1" id="KW-0472">Membrane</keyword>
<feature type="transmembrane region" description="Helical" evidence="1">
    <location>
        <begin position="53"/>
        <end position="74"/>
    </location>
</feature>
<protein>
    <submittedName>
        <fullName evidence="2">Uncharacterized protein</fullName>
    </submittedName>
</protein>
<gene>
    <name evidence="2" type="ORF">XELAEV_18003561mg</name>
</gene>